<dbReference type="FunFam" id="2.40.50.140:FF:000042">
    <property type="entry name" value="Methionine--tRNA ligase"/>
    <property type="match status" value="1"/>
</dbReference>
<dbReference type="Pfam" id="PF01588">
    <property type="entry name" value="tRNA_bind"/>
    <property type="match status" value="1"/>
</dbReference>
<organism evidence="19 20">
    <name type="scientific">Brumimicrobium glaciale</name>
    <dbReference type="NCBI Taxonomy" id="200475"/>
    <lineage>
        <taxon>Bacteria</taxon>
        <taxon>Pseudomonadati</taxon>
        <taxon>Bacteroidota</taxon>
        <taxon>Flavobacteriia</taxon>
        <taxon>Flavobacteriales</taxon>
        <taxon>Crocinitomicaceae</taxon>
        <taxon>Brumimicrobium</taxon>
    </lineage>
</organism>
<dbReference type="InterPro" id="IPR009080">
    <property type="entry name" value="tRNAsynth_Ia_anticodon-bd"/>
</dbReference>
<evidence type="ECO:0000256" key="7">
    <source>
        <dbReference type="ARBA" id="ARBA00022598"/>
    </source>
</evidence>
<comment type="caution">
    <text evidence="19">The sequence shown here is derived from an EMBL/GenBank/DDBJ whole genome shotgun (WGS) entry which is preliminary data.</text>
</comment>
<dbReference type="InterPro" id="IPR004495">
    <property type="entry name" value="Met-tRNA-synth_bsu_C"/>
</dbReference>
<dbReference type="GO" id="GO:0006431">
    <property type="term" value="P:methionyl-tRNA aminoacylation"/>
    <property type="evidence" value="ECO:0007669"/>
    <property type="project" value="UniProtKB-UniRule"/>
</dbReference>
<dbReference type="PANTHER" id="PTHR45765">
    <property type="entry name" value="METHIONINE--TRNA LIGASE"/>
    <property type="match status" value="1"/>
</dbReference>
<evidence type="ECO:0000256" key="10">
    <source>
        <dbReference type="ARBA" id="ARBA00022833"/>
    </source>
</evidence>
<keyword evidence="6 16" id="KW-0820">tRNA-binding</keyword>
<dbReference type="FunFam" id="2.20.28.20:FF:000001">
    <property type="entry name" value="Methionine--tRNA ligase"/>
    <property type="match status" value="1"/>
</dbReference>
<dbReference type="EMBL" id="SETE01000003">
    <property type="protein sequence ID" value="RYM33860.1"/>
    <property type="molecule type" value="Genomic_DNA"/>
</dbReference>
<comment type="catalytic activity">
    <reaction evidence="15 16">
        <text>tRNA(Met) + L-methionine + ATP = L-methionyl-tRNA(Met) + AMP + diphosphate</text>
        <dbReference type="Rhea" id="RHEA:13481"/>
        <dbReference type="Rhea" id="RHEA-COMP:9667"/>
        <dbReference type="Rhea" id="RHEA-COMP:9698"/>
        <dbReference type="ChEBI" id="CHEBI:30616"/>
        <dbReference type="ChEBI" id="CHEBI:33019"/>
        <dbReference type="ChEBI" id="CHEBI:57844"/>
        <dbReference type="ChEBI" id="CHEBI:78442"/>
        <dbReference type="ChEBI" id="CHEBI:78530"/>
        <dbReference type="ChEBI" id="CHEBI:456215"/>
        <dbReference type="EC" id="6.1.1.10"/>
    </reaction>
</comment>
<evidence type="ECO:0000256" key="11">
    <source>
        <dbReference type="ARBA" id="ARBA00022840"/>
    </source>
</evidence>
<keyword evidence="13 16" id="KW-0648">Protein biosynthesis</keyword>
<dbReference type="CDD" id="cd00814">
    <property type="entry name" value="MetRS_core"/>
    <property type="match status" value="1"/>
</dbReference>
<gene>
    <name evidence="16" type="primary">metG</name>
    <name evidence="19" type="ORF">ERX46_07805</name>
</gene>
<dbReference type="HAMAP" id="MF_00098">
    <property type="entry name" value="Met_tRNA_synth_type1"/>
    <property type="match status" value="1"/>
</dbReference>
<evidence type="ECO:0000256" key="8">
    <source>
        <dbReference type="ARBA" id="ARBA00022723"/>
    </source>
</evidence>
<dbReference type="Gene3D" id="2.20.28.20">
    <property type="entry name" value="Methionyl-tRNA synthetase, Zn-domain"/>
    <property type="match status" value="1"/>
</dbReference>
<dbReference type="NCBIfam" id="TIGR00398">
    <property type="entry name" value="metG"/>
    <property type="match status" value="1"/>
</dbReference>
<keyword evidence="12 16" id="KW-0694">RNA-binding</keyword>
<dbReference type="InterPro" id="IPR014729">
    <property type="entry name" value="Rossmann-like_a/b/a_fold"/>
</dbReference>
<keyword evidence="20" id="KW-1185">Reference proteome</keyword>
<dbReference type="GO" id="GO:0005524">
    <property type="term" value="F:ATP binding"/>
    <property type="evidence" value="ECO:0007669"/>
    <property type="project" value="UniProtKB-UniRule"/>
</dbReference>
<name>A0A4Q4KLM4_9FLAO</name>
<dbReference type="InterPro" id="IPR041872">
    <property type="entry name" value="Anticodon_Met"/>
</dbReference>
<feature type="region of interest" description="Disordered" evidence="17">
    <location>
        <begin position="567"/>
        <end position="587"/>
    </location>
</feature>
<dbReference type="NCBIfam" id="TIGR00399">
    <property type="entry name" value="metG_C_term"/>
    <property type="match status" value="1"/>
</dbReference>
<evidence type="ECO:0000256" key="1">
    <source>
        <dbReference type="ARBA" id="ARBA00003314"/>
    </source>
</evidence>
<keyword evidence="8 16" id="KW-0479">Metal-binding</keyword>
<comment type="subunit">
    <text evidence="4 16">Homodimer.</text>
</comment>
<dbReference type="InterPro" id="IPR023458">
    <property type="entry name" value="Met-tRNA_ligase_1"/>
</dbReference>
<dbReference type="Gene3D" id="1.10.730.10">
    <property type="entry name" value="Isoleucyl-tRNA Synthetase, Domain 1"/>
    <property type="match status" value="1"/>
</dbReference>
<feature type="binding site" evidence="16">
    <location>
        <position position="145"/>
    </location>
    <ligand>
        <name>Zn(2+)</name>
        <dbReference type="ChEBI" id="CHEBI:29105"/>
    </ligand>
</feature>
<evidence type="ECO:0000313" key="20">
    <source>
        <dbReference type="Proteomes" id="UP000293952"/>
    </source>
</evidence>
<dbReference type="InterPro" id="IPR002547">
    <property type="entry name" value="tRNA-bd_dom"/>
</dbReference>
<dbReference type="Gene3D" id="3.40.50.620">
    <property type="entry name" value="HUPs"/>
    <property type="match status" value="1"/>
</dbReference>
<evidence type="ECO:0000256" key="3">
    <source>
        <dbReference type="ARBA" id="ARBA00008258"/>
    </source>
</evidence>
<dbReference type="InterPro" id="IPR029038">
    <property type="entry name" value="MetRS_Zn"/>
</dbReference>
<dbReference type="GO" id="GO:0046872">
    <property type="term" value="F:metal ion binding"/>
    <property type="evidence" value="ECO:0007669"/>
    <property type="project" value="UniProtKB-KW"/>
</dbReference>
<dbReference type="InterPro" id="IPR001412">
    <property type="entry name" value="aa-tRNA-synth_I_CS"/>
</dbReference>
<dbReference type="InterPro" id="IPR033911">
    <property type="entry name" value="MetRS_core"/>
</dbReference>
<evidence type="ECO:0000256" key="13">
    <source>
        <dbReference type="ARBA" id="ARBA00022917"/>
    </source>
</evidence>
<dbReference type="GO" id="GO:0000049">
    <property type="term" value="F:tRNA binding"/>
    <property type="evidence" value="ECO:0007669"/>
    <property type="project" value="UniProtKB-UniRule"/>
</dbReference>
<evidence type="ECO:0000256" key="4">
    <source>
        <dbReference type="ARBA" id="ARBA00011738"/>
    </source>
</evidence>
<evidence type="ECO:0000256" key="16">
    <source>
        <dbReference type="HAMAP-Rule" id="MF_00098"/>
    </source>
</evidence>
<comment type="cofactor">
    <cofactor evidence="16">
        <name>Zn(2+)</name>
        <dbReference type="ChEBI" id="CHEBI:29105"/>
    </cofactor>
    <text evidence="16">Binds 1 zinc ion per subunit.</text>
</comment>
<evidence type="ECO:0000256" key="9">
    <source>
        <dbReference type="ARBA" id="ARBA00022741"/>
    </source>
</evidence>
<sequence length="696" mass="78757">MEKKQYTVTAALPYANGPLHLGHVAGVYLPADIFVRFLRHKEHDVAFISGSDEHGAAITLRAKKEGISPQEIVDKYHDIIGNAFKKFDIKFDIFHRTTAETHKETAQDFFKVLDKKGAFTQKTTEQYYDQDHEQFLADRYISGECPKCGYAEAYGDQCEKCGSALSPTDLINPVSTLSGKTPVLRETSHWFLPMERHEDWLREWIKEGTLDGVQQHDPKKWRNQVNGQCLSWIDGGLHPRAMTRDLDWGIPVPVEGADGKVLYVWLDAPIGYISATKDWAKSVGKDWKDYWTGDRKLVHFIGKDNIVFHAVIFPILLKEHGEFILPDNVPASEFLNLEGAKFSTSRNWAVWLHEYLERHPEKVDELKYTLTSIAPESKDSEFTWLDFQSRVNNELADVLGNFVNRALVLNNKYYDGAVPTLGELTAEDQKVIDAIKEIPAKVEELLYNYKIREAQGEVMGLARIGNRYLAETEPWKVVKTDPKRVETILHIALQITANLAILFDPFIPATAAKMRNFLNMETFNWAQAGSINLLSARTKTNPPSILFQKIDDEFVENEKAILIASQKDNESAKEAEAEEEEKPTAPQKEDIEFDEFLKIDIRVGKILSAKKVKKADKLLELLVDTGLDQRTIVSGIAEQFDIEEIVGKKVSVLMNLPPRKLRGVVSNGMILMAEDKLGNLSFIAPGEGMEVGAEIR</sequence>
<proteinExistence type="inferred from homology"/>
<evidence type="ECO:0000256" key="14">
    <source>
        <dbReference type="ARBA" id="ARBA00023146"/>
    </source>
</evidence>
<dbReference type="CDD" id="cd07957">
    <property type="entry name" value="Anticodon_Ia_Met"/>
    <property type="match status" value="1"/>
</dbReference>
<evidence type="ECO:0000256" key="2">
    <source>
        <dbReference type="ARBA" id="ARBA00004496"/>
    </source>
</evidence>
<evidence type="ECO:0000259" key="18">
    <source>
        <dbReference type="PROSITE" id="PS50886"/>
    </source>
</evidence>
<dbReference type="CDD" id="cd02800">
    <property type="entry name" value="tRNA_bind_EcMetRS_like"/>
    <property type="match status" value="1"/>
</dbReference>
<feature type="binding site" evidence="16">
    <location>
        <position position="344"/>
    </location>
    <ligand>
        <name>ATP</name>
        <dbReference type="ChEBI" id="CHEBI:30616"/>
    </ligand>
</feature>
<dbReference type="InterPro" id="IPR015413">
    <property type="entry name" value="Methionyl/Leucyl_tRNA_Synth"/>
</dbReference>
<dbReference type="OrthoDB" id="9810191at2"/>
<keyword evidence="14 16" id="KW-0030">Aminoacyl-tRNA synthetase</keyword>
<dbReference type="GO" id="GO:0005829">
    <property type="term" value="C:cytosol"/>
    <property type="evidence" value="ECO:0007669"/>
    <property type="project" value="TreeGrafter"/>
</dbReference>
<dbReference type="SUPFAM" id="SSF47323">
    <property type="entry name" value="Anticodon-binding domain of a subclass of class I aminoacyl-tRNA synthetases"/>
    <property type="match status" value="1"/>
</dbReference>
<protein>
    <recommendedName>
        <fullName evidence="16">Methionine--tRNA ligase</fullName>
        <ecNumber evidence="16">6.1.1.10</ecNumber>
    </recommendedName>
    <alternativeName>
        <fullName evidence="16">Methionyl-tRNA synthetase</fullName>
        <shortName evidence="16">MetRS</shortName>
    </alternativeName>
</protein>
<evidence type="ECO:0000256" key="6">
    <source>
        <dbReference type="ARBA" id="ARBA00022555"/>
    </source>
</evidence>
<dbReference type="Proteomes" id="UP000293952">
    <property type="component" value="Unassembled WGS sequence"/>
</dbReference>
<keyword evidence="5 16" id="KW-0963">Cytoplasm</keyword>
<keyword evidence="9 16" id="KW-0547">Nucleotide-binding</keyword>
<dbReference type="EC" id="6.1.1.10" evidence="16"/>
<dbReference type="Pfam" id="PF19303">
    <property type="entry name" value="Anticodon_3"/>
    <property type="match status" value="1"/>
</dbReference>
<dbReference type="Gene3D" id="2.40.50.140">
    <property type="entry name" value="Nucleic acid-binding proteins"/>
    <property type="match status" value="1"/>
</dbReference>
<dbReference type="InterPro" id="IPR012340">
    <property type="entry name" value="NA-bd_OB-fold"/>
</dbReference>
<feature type="binding site" evidence="16">
    <location>
        <position position="161"/>
    </location>
    <ligand>
        <name>Zn(2+)</name>
        <dbReference type="ChEBI" id="CHEBI:29105"/>
    </ligand>
</feature>
<comment type="similarity">
    <text evidence="3 16">Belongs to the class-I aminoacyl-tRNA synthetase family. MetG type 1 subfamily.</text>
</comment>
<feature type="domain" description="TRNA-binding" evidence="18">
    <location>
        <begin position="595"/>
        <end position="696"/>
    </location>
</feature>
<dbReference type="PANTHER" id="PTHR45765:SF1">
    <property type="entry name" value="METHIONINE--TRNA LIGASE, CYTOPLASMIC"/>
    <property type="match status" value="1"/>
</dbReference>
<dbReference type="PROSITE" id="PS00178">
    <property type="entry name" value="AA_TRNA_LIGASE_I"/>
    <property type="match status" value="1"/>
</dbReference>
<keyword evidence="10 16" id="KW-0862">Zinc</keyword>
<dbReference type="SUPFAM" id="SSF57770">
    <property type="entry name" value="Methionyl-tRNA synthetase (MetRS), Zn-domain"/>
    <property type="match status" value="1"/>
</dbReference>
<dbReference type="SUPFAM" id="SSF52374">
    <property type="entry name" value="Nucleotidylyl transferase"/>
    <property type="match status" value="1"/>
</dbReference>
<dbReference type="SUPFAM" id="SSF50249">
    <property type="entry name" value="Nucleic acid-binding proteins"/>
    <property type="match status" value="1"/>
</dbReference>
<keyword evidence="11 16" id="KW-0067">ATP-binding</keyword>
<comment type="function">
    <text evidence="1 16">Is required not only for elongation of protein synthesis but also for the initiation of all mRNA translation through initiator tRNA(fMet) aminoacylation.</text>
</comment>
<dbReference type="InterPro" id="IPR014758">
    <property type="entry name" value="Met-tRNA_synth"/>
</dbReference>
<dbReference type="PRINTS" id="PR01041">
    <property type="entry name" value="TRNASYNTHMET"/>
</dbReference>
<feature type="short sequence motif" description="'KMSKS' region" evidence="16">
    <location>
        <begin position="341"/>
        <end position="345"/>
    </location>
</feature>
<dbReference type="RefSeq" id="WP_130093301.1">
    <property type="nucleotide sequence ID" value="NZ_SETE01000003.1"/>
</dbReference>
<accession>A0A4Q4KLM4</accession>
<dbReference type="Pfam" id="PF09334">
    <property type="entry name" value="tRNA-synt_1g"/>
    <property type="match status" value="1"/>
</dbReference>
<evidence type="ECO:0000256" key="12">
    <source>
        <dbReference type="ARBA" id="ARBA00022884"/>
    </source>
</evidence>
<keyword evidence="7 16" id="KW-0436">Ligase</keyword>
<comment type="subcellular location">
    <subcellularLocation>
        <location evidence="2 16">Cytoplasm</location>
    </subcellularLocation>
</comment>
<evidence type="ECO:0000256" key="17">
    <source>
        <dbReference type="SAM" id="MobiDB-lite"/>
    </source>
</evidence>
<feature type="binding site" evidence="16">
    <location>
        <position position="158"/>
    </location>
    <ligand>
        <name>Zn(2+)</name>
        <dbReference type="ChEBI" id="CHEBI:29105"/>
    </ligand>
</feature>
<dbReference type="GO" id="GO:0004825">
    <property type="term" value="F:methionine-tRNA ligase activity"/>
    <property type="evidence" value="ECO:0007669"/>
    <property type="project" value="UniProtKB-UniRule"/>
</dbReference>
<feature type="binding site" evidence="16">
    <location>
        <position position="148"/>
    </location>
    <ligand>
        <name>Zn(2+)</name>
        <dbReference type="ChEBI" id="CHEBI:29105"/>
    </ligand>
</feature>
<evidence type="ECO:0000256" key="15">
    <source>
        <dbReference type="ARBA" id="ARBA00047364"/>
    </source>
</evidence>
<evidence type="ECO:0000313" key="19">
    <source>
        <dbReference type="EMBL" id="RYM33860.1"/>
    </source>
</evidence>
<dbReference type="AlphaFoldDB" id="A0A4Q4KLM4"/>
<feature type="short sequence motif" description="'HIGH' region" evidence="16">
    <location>
        <begin position="13"/>
        <end position="23"/>
    </location>
</feature>
<dbReference type="NCBIfam" id="NF001100">
    <property type="entry name" value="PRK00133.1"/>
    <property type="match status" value="1"/>
</dbReference>
<evidence type="ECO:0000256" key="5">
    <source>
        <dbReference type="ARBA" id="ARBA00022490"/>
    </source>
</evidence>
<reference evidence="19 20" key="1">
    <citation type="submission" date="2019-02" db="EMBL/GenBank/DDBJ databases">
        <title>Genome sequence of the sea-ice species Brumimicrobium glaciale.</title>
        <authorList>
            <person name="Bowman J.P."/>
        </authorList>
    </citation>
    <scope>NUCLEOTIDE SEQUENCE [LARGE SCALE GENOMIC DNA]</scope>
    <source>
        <strain evidence="19 20">IC156</strain>
    </source>
</reference>
<dbReference type="PROSITE" id="PS50886">
    <property type="entry name" value="TRBD"/>
    <property type="match status" value="1"/>
</dbReference>